<dbReference type="Proteomes" id="UP000536179">
    <property type="component" value="Unassembled WGS sequence"/>
</dbReference>
<dbReference type="GO" id="GO:0016987">
    <property type="term" value="F:sigma factor activity"/>
    <property type="evidence" value="ECO:0007669"/>
    <property type="project" value="UniProtKB-KW"/>
</dbReference>
<dbReference type="InterPro" id="IPR013249">
    <property type="entry name" value="RNA_pol_sigma70_r4_t2"/>
</dbReference>
<dbReference type="EMBL" id="JACHXU010000003">
    <property type="protein sequence ID" value="MBB3205204.1"/>
    <property type="molecule type" value="Genomic_DNA"/>
</dbReference>
<reference evidence="9 10" key="1">
    <citation type="submission" date="2020-08" db="EMBL/GenBank/DDBJ databases">
        <title>Genomic Encyclopedia of Type Strains, Phase III (KMG-III): the genomes of soil and plant-associated and newly described type strains.</title>
        <authorList>
            <person name="Whitman W."/>
        </authorList>
    </citation>
    <scope>NUCLEOTIDE SEQUENCE [LARGE SCALE GENOMIC DNA]</scope>
    <source>
        <strain evidence="9 10">CECT 8075</strain>
    </source>
</reference>
<keyword evidence="5" id="KW-0804">Transcription</keyword>
<keyword evidence="2" id="KW-0805">Transcription regulation</keyword>
<dbReference type="GO" id="GO:0006352">
    <property type="term" value="P:DNA-templated transcription initiation"/>
    <property type="evidence" value="ECO:0007669"/>
    <property type="project" value="InterPro"/>
</dbReference>
<evidence type="ECO:0000256" key="2">
    <source>
        <dbReference type="ARBA" id="ARBA00023015"/>
    </source>
</evidence>
<evidence type="ECO:0000313" key="10">
    <source>
        <dbReference type="Proteomes" id="UP000536179"/>
    </source>
</evidence>
<dbReference type="GO" id="GO:0003677">
    <property type="term" value="F:DNA binding"/>
    <property type="evidence" value="ECO:0007669"/>
    <property type="project" value="UniProtKB-KW"/>
</dbReference>
<dbReference type="InterPro" id="IPR014284">
    <property type="entry name" value="RNA_pol_sigma-70_dom"/>
</dbReference>
<feature type="region of interest" description="Disordered" evidence="6">
    <location>
        <begin position="225"/>
        <end position="271"/>
    </location>
</feature>
<dbReference type="PANTHER" id="PTHR43133:SF8">
    <property type="entry name" value="RNA POLYMERASE SIGMA FACTOR HI_1459-RELATED"/>
    <property type="match status" value="1"/>
</dbReference>
<protein>
    <submittedName>
        <fullName evidence="9">RNA polymerase sigma factor (Sigma-70 family)</fullName>
    </submittedName>
</protein>
<dbReference type="Gene3D" id="1.10.10.10">
    <property type="entry name" value="Winged helix-like DNA-binding domain superfamily/Winged helix DNA-binding domain"/>
    <property type="match status" value="1"/>
</dbReference>
<dbReference type="SUPFAM" id="SSF88659">
    <property type="entry name" value="Sigma3 and sigma4 domains of RNA polymerase sigma factors"/>
    <property type="match status" value="1"/>
</dbReference>
<dbReference type="Pfam" id="PF04542">
    <property type="entry name" value="Sigma70_r2"/>
    <property type="match status" value="1"/>
</dbReference>
<evidence type="ECO:0000256" key="5">
    <source>
        <dbReference type="ARBA" id="ARBA00023163"/>
    </source>
</evidence>
<evidence type="ECO:0000259" key="8">
    <source>
        <dbReference type="Pfam" id="PF08281"/>
    </source>
</evidence>
<dbReference type="RefSeq" id="WP_184302467.1">
    <property type="nucleotide sequence ID" value="NZ_JACHXU010000003.1"/>
</dbReference>
<evidence type="ECO:0000313" key="9">
    <source>
        <dbReference type="EMBL" id="MBB3205204.1"/>
    </source>
</evidence>
<feature type="compositionally biased region" description="Polar residues" evidence="6">
    <location>
        <begin position="241"/>
        <end position="250"/>
    </location>
</feature>
<name>A0A7W5DVZ6_9BACT</name>
<dbReference type="InterPro" id="IPR013324">
    <property type="entry name" value="RNA_pol_sigma_r3/r4-like"/>
</dbReference>
<feature type="compositionally biased region" description="Polar residues" evidence="6">
    <location>
        <begin position="257"/>
        <end position="271"/>
    </location>
</feature>
<accession>A0A7W5DVZ6</accession>
<gene>
    <name evidence="9" type="ORF">FHS27_001004</name>
</gene>
<keyword evidence="4" id="KW-0238">DNA-binding</keyword>
<dbReference type="InterPro" id="IPR013325">
    <property type="entry name" value="RNA_pol_sigma_r2"/>
</dbReference>
<proteinExistence type="inferred from homology"/>
<dbReference type="InterPro" id="IPR039425">
    <property type="entry name" value="RNA_pol_sigma-70-like"/>
</dbReference>
<evidence type="ECO:0000256" key="4">
    <source>
        <dbReference type="ARBA" id="ARBA00023125"/>
    </source>
</evidence>
<comment type="caution">
    <text evidence="9">The sequence shown here is derived from an EMBL/GenBank/DDBJ whole genome shotgun (WGS) entry which is preliminary data.</text>
</comment>
<evidence type="ECO:0000259" key="7">
    <source>
        <dbReference type="Pfam" id="PF04542"/>
    </source>
</evidence>
<evidence type="ECO:0000256" key="3">
    <source>
        <dbReference type="ARBA" id="ARBA00023082"/>
    </source>
</evidence>
<dbReference type="PANTHER" id="PTHR43133">
    <property type="entry name" value="RNA POLYMERASE ECF-TYPE SIGMA FACTO"/>
    <property type="match status" value="1"/>
</dbReference>
<feature type="domain" description="RNA polymerase sigma-70 region 2" evidence="7">
    <location>
        <begin position="32"/>
        <end position="97"/>
    </location>
</feature>
<comment type="similarity">
    <text evidence="1">Belongs to the sigma-70 factor family. ECF subfamily.</text>
</comment>
<evidence type="ECO:0000256" key="1">
    <source>
        <dbReference type="ARBA" id="ARBA00010641"/>
    </source>
</evidence>
<evidence type="ECO:0000256" key="6">
    <source>
        <dbReference type="SAM" id="MobiDB-lite"/>
    </source>
</evidence>
<dbReference type="Gene3D" id="1.10.1740.10">
    <property type="match status" value="1"/>
</dbReference>
<dbReference type="NCBIfam" id="TIGR02937">
    <property type="entry name" value="sigma70-ECF"/>
    <property type="match status" value="1"/>
</dbReference>
<keyword evidence="10" id="KW-1185">Reference proteome</keyword>
<dbReference type="InterPro" id="IPR036388">
    <property type="entry name" value="WH-like_DNA-bd_sf"/>
</dbReference>
<organism evidence="9 10">
    <name type="scientific">Aporhodopirellula rubra</name>
    <dbReference type="NCBI Taxonomy" id="980271"/>
    <lineage>
        <taxon>Bacteria</taxon>
        <taxon>Pseudomonadati</taxon>
        <taxon>Planctomycetota</taxon>
        <taxon>Planctomycetia</taxon>
        <taxon>Pirellulales</taxon>
        <taxon>Pirellulaceae</taxon>
        <taxon>Aporhodopirellula</taxon>
    </lineage>
</organism>
<keyword evidence="3" id="KW-0731">Sigma factor</keyword>
<dbReference type="InterPro" id="IPR007627">
    <property type="entry name" value="RNA_pol_sigma70_r2"/>
</dbReference>
<dbReference type="AlphaFoldDB" id="A0A7W5DVZ6"/>
<feature type="domain" description="RNA polymerase sigma factor 70 region 4 type 2" evidence="8">
    <location>
        <begin position="126"/>
        <end position="177"/>
    </location>
</feature>
<sequence length="395" mass="43186">MSPHTQSFAVLSNAALVDRCRHQDEAAFTEIFKRHRQMVYHVCLRYLGHHHDAEDVTQETFRRAALAMPRVDSRRPLEPWLVTIAANRCRTFLSRRKNDRSVDRLDDGLADTKVQSDIAKCVSLDEQINRALGCLPDNQRRAFELVHRKEMSYPEAASVMGRSTGTIKTWVRRAKMSMQSILAGESTATPSSDRASTAKTTATWVASVFVLACLWSGYRGPFGEESTASDRSVAPALVPETGNSRSSVASTDIPASKPNSPSVAPNPSLAASGSPTFAPEYNFDAIDWQFVSLDSFSNVRFAADDINALPVAQWVDETTPTINHLRSGIEPLGKTLQRVAYLFRCDLAVSETTPAAMTSPTPSHRMDGVDSSGNCLPDTFPEDGPAGQPILGSVS</sequence>
<dbReference type="CDD" id="cd06171">
    <property type="entry name" value="Sigma70_r4"/>
    <property type="match status" value="1"/>
</dbReference>
<dbReference type="Pfam" id="PF08281">
    <property type="entry name" value="Sigma70_r4_2"/>
    <property type="match status" value="1"/>
</dbReference>
<dbReference type="SUPFAM" id="SSF88946">
    <property type="entry name" value="Sigma2 domain of RNA polymerase sigma factors"/>
    <property type="match status" value="1"/>
</dbReference>